<dbReference type="RefSeq" id="WP_093714691.1">
    <property type="nucleotide sequence ID" value="NZ_FONG01000010.1"/>
</dbReference>
<keyword evidence="2" id="KW-0812">Transmembrane</keyword>
<dbReference type="OrthoDB" id="4334939at2"/>
<feature type="compositionally biased region" description="Basic and acidic residues" evidence="1">
    <location>
        <begin position="145"/>
        <end position="154"/>
    </location>
</feature>
<feature type="transmembrane region" description="Helical" evidence="2">
    <location>
        <begin position="182"/>
        <end position="199"/>
    </location>
</feature>
<dbReference type="STRING" id="380248.SAMN05216251_110103"/>
<feature type="compositionally biased region" description="Low complexity" evidence="1">
    <location>
        <begin position="135"/>
        <end position="144"/>
    </location>
</feature>
<dbReference type="AlphaFoldDB" id="A0A1I2H6A9"/>
<name>A0A1I2H6A9_9ACTN</name>
<feature type="transmembrane region" description="Helical" evidence="2">
    <location>
        <begin position="272"/>
        <end position="296"/>
    </location>
</feature>
<keyword evidence="2" id="KW-0472">Membrane</keyword>
<evidence type="ECO:0000256" key="1">
    <source>
        <dbReference type="SAM" id="MobiDB-lite"/>
    </source>
</evidence>
<reference evidence="3 4" key="1">
    <citation type="submission" date="2016-10" db="EMBL/GenBank/DDBJ databases">
        <authorList>
            <person name="de Groot N.N."/>
        </authorList>
    </citation>
    <scope>NUCLEOTIDE SEQUENCE [LARGE SCALE GENOMIC DNA]</scope>
    <source>
        <strain evidence="3 4">CGMCC 4.3510</strain>
    </source>
</reference>
<feature type="transmembrane region" description="Helical" evidence="2">
    <location>
        <begin position="239"/>
        <end position="260"/>
    </location>
</feature>
<gene>
    <name evidence="3" type="ORF">SAMN05216251_110103</name>
</gene>
<evidence type="ECO:0000313" key="3">
    <source>
        <dbReference type="EMBL" id="SFF25088.1"/>
    </source>
</evidence>
<keyword evidence="2" id="KW-1133">Transmembrane helix</keyword>
<organism evidence="3 4">
    <name type="scientific">Actinacidiphila alni</name>
    <dbReference type="NCBI Taxonomy" id="380248"/>
    <lineage>
        <taxon>Bacteria</taxon>
        <taxon>Bacillati</taxon>
        <taxon>Actinomycetota</taxon>
        <taxon>Actinomycetes</taxon>
        <taxon>Kitasatosporales</taxon>
        <taxon>Streptomycetaceae</taxon>
        <taxon>Actinacidiphila</taxon>
    </lineage>
</organism>
<feature type="region of interest" description="Disordered" evidence="1">
    <location>
        <begin position="119"/>
        <end position="170"/>
    </location>
</feature>
<sequence length="308" mass="30746">MASDPHSPHDDDRTSADPGDEPRHTLLSTAASGRPLPEVASLVSLLRRTDDAPSAGDEALRLAAVARPVDEVRQLVTLLGEPPHANGEAGTALRAAAMGRPIEDVAELVTIFSTRAPGEEAADTAAGGGGGPGAPGRTAEAATPRTEREGRTRDAGAPTDPAARPLIGGGGARTGQASLRSVLRWPAAVALLAVGAIHLPTDIAGLRAGDVAAGVSLAIAALCLLLAVLLAVQDTVVTWVTSAAAAIGTIALHSLAAGLGPVHLLRDSLGRSFAGSTTTVLVCAALAAALAGSALLRRQKSPVTVTDA</sequence>
<feature type="transmembrane region" description="Helical" evidence="2">
    <location>
        <begin position="211"/>
        <end position="232"/>
    </location>
</feature>
<feature type="region of interest" description="Disordered" evidence="1">
    <location>
        <begin position="1"/>
        <end position="33"/>
    </location>
</feature>
<feature type="compositionally biased region" description="Basic and acidic residues" evidence="1">
    <location>
        <begin position="1"/>
        <end position="24"/>
    </location>
</feature>
<evidence type="ECO:0000313" key="4">
    <source>
        <dbReference type="Proteomes" id="UP000199323"/>
    </source>
</evidence>
<dbReference type="Proteomes" id="UP000199323">
    <property type="component" value="Unassembled WGS sequence"/>
</dbReference>
<protein>
    <submittedName>
        <fullName evidence="3">Uncharacterized protein</fullName>
    </submittedName>
</protein>
<dbReference type="EMBL" id="FONG01000010">
    <property type="protein sequence ID" value="SFF25088.1"/>
    <property type="molecule type" value="Genomic_DNA"/>
</dbReference>
<evidence type="ECO:0000256" key="2">
    <source>
        <dbReference type="SAM" id="Phobius"/>
    </source>
</evidence>
<proteinExistence type="predicted"/>
<accession>A0A1I2H6A9</accession>
<keyword evidence="4" id="KW-1185">Reference proteome</keyword>